<feature type="transmembrane region" description="Helical" evidence="5">
    <location>
        <begin position="20"/>
        <end position="45"/>
    </location>
</feature>
<feature type="transmembrane region" description="Helical" evidence="5">
    <location>
        <begin position="176"/>
        <end position="202"/>
    </location>
</feature>
<keyword evidence="3 5" id="KW-1133">Transmembrane helix</keyword>
<gene>
    <name evidence="6" type="ORF">J437_LFUL010947</name>
</gene>
<dbReference type="InterPro" id="IPR050579">
    <property type="entry name" value="PMP-22/EMP/MP20-like"/>
</dbReference>
<keyword evidence="2 5" id="KW-0812">Transmembrane</keyword>
<comment type="caution">
    <text evidence="6">The sequence shown here is derived from an EMBL/GenBank/DDBJ whole genome shotgun (WGS) entry which is preliminary data.</text>
</comment>
<dbReference type="EMBL" id="KZ308660">
    <property type="protein sequence ID" value="KAG8232839.1"/>
    <property type="molecule type" value="Genomic_DNA"/>
</dbReference>
<comment type="subcellular location">
    <subcellularLocation>
        <location evidence="1">Membrane</location>
        <topology evidence="1">Multi-pass membrane protein</topology>
    </subcellularLocation>
</comment>
<name>A0A8K0KCT6_LADFU</name>
<evidence type="ECO:0000256" key="4">
    <source>
        <dbReference type="ARBA" id="ARBA00023136"/>
    </source>
</evidence>
<evidence type="ECO:0000256" key="5">
    <source>
        <dbReference type="SAM" id="Phobius"/>
    </source>
</evidence>
<proteinExistence type="predicted"/>
<dbReference type="PANTHER" id="PTHR10671">
    <property type="entry name" value="EPITHELIAL MEMBRANE PROTEIN-RELATED"/>
    <property type="match status" value="1"/>
</dbReference>
<dbReference type="OrthoDB" id="5917530at2759"/>
<dbReference type="AlphaFoldDB" id="A0A8K0KCT6"/>
<accession>A0A8K0KCT6</accession>
<dbReference type="Proteomes" id="UP000792457">
    <property type="component" value="Unassembled WGS sequence"/>
</dbReference>
<dbReference type="Gene3D" id="1.20.140.150">
    <property type="match status" value="1"/>
</dbReference>
<keyword evidence="7" id="KW-1185">Reference proteome</keyword>
<reference evidence="6" key="2">
    <citation type="submission" date="2017-10" db="EMBL/GenBank/DDBJ databases">
        <title>Ladona fulva Genome sequencing and assembly.</title>
        <authorList>
            <person name="Murali S."/>
            <person name="Richards S."/>
            <person name="Bandaranaike D."/>
            <person name="Bellair M."/>
            <person name="Blankenburg K."/>
            <person name="Chao H."/>
            <person name="Dinh H."/>
            <person name="Doddapaneni H."/>
            <person name="Dugan-Rocha S."/>
            <person name="Elkadiri S."/>
            <person name="Gnanaolivu R."/>
            <person name="Hernandez B."/>
            <person name="Skinner E."/>
            <person name="Javaid M."/>
            <person name="Lee S."/>
            <person name="Li M."/>
            <person name="Ming W."/>
            <person name="Munidasa M."/>
            <person name="Muniz J."/>
            <person name="Nguyen L."/>
            <person name="Hughes D."/>
            <person name="Osuji N."/>
            <person name="Pu L.-L."/>
            <person name="Puazo M."/>
            <person name="Qu C."/>
            <person name="Quiroz J."/>
            <person name="Raj R."/>
            <person name="Weissenberger G."/>
            <person name="Xin Y."/>
            <person name="Zou X."/>
            <person name="Han Y."/>
            <person name="Worley K."/>
            <person name="Muzny D."/>
            <person name="Gibbs R."/>
        </authorList>
    </citation>
    <scope>NUCLEOTIDE SEQUENCE</scope>
    <source>
        <strain evidence="6">Sampled in the wild</strain>
    </source>
</reference>
<evidence type="ECO:0000313" key="6">
    <source>
        <dbReference type="EMBL" id="KAG8232839.1"/>
    </source>
</evidence>
<keyword evidence="4 5" id="KW-0472">Membrane</keyword>
<evidence type="ECO:0000313" key="7">
    <source>
        <dbReference type="Proteomes" id="UP000792457"/>
    </source>
</evidence>
<reference evidence="6" key="1">
    <citation type="submission" date="2013-04" db="EMBL/GenBank/DDBJ databases">
        <authorList>
            <person name="Qu J."/>
            <person name="Murali S.C."/>
            <person name="Bandaranaike D."/>
            <person name="Bellair M."/>
            <person name="Blankenburg K."/>
            <person name="Chao H."/>
            <person name="Dinh H."/>
            <person name="Doddapaneni H."/>
            <person name="Downs B."/>
            <person name="Dugan-Rocha S."/>
            <person name="Elkadiri S."/>
            <person name="Gnanaolivu R.D."/>
            <person name="Hernandez B."/>
            <person name="Javaid M."/>
            <person name="Jayaseelan J.C."/>
            <person name="Lee S."/>
            <person name="Li M."/>
            <person name="Ming W."/>
            <person name="Munidasa M."/>
            <person name="Muniz J."/>
            <person name="Nguyen L."/>
            <person name="Ongeri F."/>
            <person name="Osuji N."/>
            <person name="Pu L.-L."/>
            <person name="Puazo M."/>
            <person name="Qu C."/>
            <person name="Quiroz J."/>
            <person name="Raj R."/>
            <person name="Weissenberger G."/>
            <person name="Xin Y."/>
            <person name="Zou X."/>
            <person name="Han Y."/>
            <person name="Richards S."/>
            <person name="Worley K."/>
            <person name="Muzny D."/>
            <person name="Gibbs R."/>
        </authorList>
    </citation>
    <scope>NUCLEOTIDE SEQUENCE</scope>
    <source>
        <strain evidence="6">Sampled in the wild</strain>
    </source>
</reference>
<sequence length="227" mass="26279">MGRRSKEALERRFLFERRILFSMTVLCGLCIILWIIAIASSYWFWVFSEGAPEDLPTTRQGGIFINETRRFFLRSHSGIWRICRTTYANNAIDQRAIFNYSRAEASFAVISLLIMFMGFFFSIYTFRNPRYMFKRLAGGLHMLTASCVFVVIQVLVNSIQYEKENLPFVHPKGASYRYGSCFVLACIVVVSYVTAGFFFFLYSRKRKGEKAPTEEIAMADEPTIIGR</sequence>
<dbReference type="GO" id="GO:0005886">
    <property type="term" value="C:plasma membrane"/>
    <property type="evidence" value="ECO:0007669"/>
    <property type="project" value="TreeGrafter"/>
</dbReference>
<evidence type="ECO:0000256" key="1">
    <source>
        <dbReference type="ARBA" id="ARBA00004141"/>
    </source>
</evidence>
<dbReference type="InterPro" id="IPR004031">
    <property type="entry name" value="PMP22/EMP/MP20/Claudin"/>
</dbReference>
<dbReference type="PANTHER" id="PTHR10671:SF82">
    <property type="entry name" value="GH19567P"/>
    <property type="match status" value="1"/>
</dbReference>
<feature type="transmembrane region" description="Helical" evidence="5">
    <location>
        <begin position="136"/>
        <end position="156"/>
    </location>
</feature>
<evidence type="ECO:0000256" key="3">
    <source>
        <dbReference type="ARBA" id="ARBA00022989"/>
    </source>
</evidence>
<evidence type="ECO:0000256" key="2">
    <source>
        <dbReference type="ARBA" id="ARBA00022692"/>
    </source>
</evidence>
<dbReference type="Pfam" id="PF13903">
    <property type="entry name" value="Claudin_2"/>
    <property type="match status" value="1"/>
</dbReference>
<feature type="transmembrane region" description="Helical" evidence="5">
    <location>
        <begin position="105"/>
        <end position="124"/>
    </location>
</feature>
<protein>
    <submittedName>
        <fullName evidence="6">Uncharacterized protein</fullName>
    </submittedName>
</protein>
<organism evidence="6 7">
    <name type="scientific">Ladona fulva</name>
    <name type="common">Scarce chaser dragonfly</name>
    <name type="synonym">Libellula fulva</name>
    <dbReference type="NCBI Taxonomy" id="123851"/>
    <lineage>
        <taxon>Eukaryota</taxon>
        <taxon>Metazoa</taxon>
        <taxon>Ecdysozoa</taxon>
        <taxon>Arthropoda</taxon>
        <taxon>Hexapoda</taxon>
        <taxon>Insecta</taxon>
        <taxon>Pterygota</taxon>
        <taxon>Palaeoptera</taxon>
        <taxon>Odonata</taxon>
        <taxon>Epiprocta</taxon>
        <taxon>Anisoptera</taxon>
        <taxon>Libelluloidea</taxon>
        <taxon>Libellulidae</taxon>
        <taxon>Ladona</taxon>
    </lineage>
</organism>